<dbReference type="Gene3D" id="3.90.79.10">
    <property type="entry name" value="Nucleoside Triphosphate Pyrophosphohydrolase"/>
    <property type="match status" value="1"/>
</dbReference>
<dbReference type="AlphaFoldDB" id="A0AAV9U0R2"/>
<evidence type="ECO:0000313" key="5">
    <source>
        <dbReference type="Proteomes" id="UP001375240"/>
    </source>
</evidence>
<evidence type="ECO:0000313" key="4">
    <source>
        <dbReference type="EMBL" id="KAK6330538.1"/>
    </source>
</evidence>
<keyword evidence="2" id="KW-1133">Transmembrane helix</keyword>
<dbReference type="GO" id="GO:0010945">
    <property type="term" value="F:coenzyme A diphosphatase activity"/>
    <property type="evidence" value="ECO:0007669"/>
    <property type="project" value="InterPro"/>
</dbReference>
<feature type="transmembrane region" description="Helical" evidence="2">
    <location>
        <begin position="356"/>
        <end position="378"/>
    </location>
</feature>
<dbReference type="Pfam" id="PF00293">
    <property type="entry name" value="NUDIX"/>
    <property type="match status" value="1"/>
</dbReference>
<organism evidence="4 5">
    <name type="scientific">Orbilia brochopaga</name>
    <dbReference type="NCBI Taxonomy" id="3140254"/>
    <lineage>
        <taxon>Eukaryota</taxon>
        <taxon>Fungi</taxon>
        <taxon>Dikarya</taxon>
        <taxon>Ascomycota</taxon>
        <taxon>Pezizomycotina</taxon>
        <taxon>Orbiliomycetes</taxon>
        <taxon>Orbiliales</taxon>
        <taxon>Orbiliaceae</taxon>
        <taxon>Orbilia</taxon>
    </lineage>
</organism>
<keyword evidence="5" id="KW-1185">Reference proteome</keyword>
<dbReference type="PANTHER" id="PTHR12992:SF44">
    <property type="entry name" value="NUDIX HYDROLASE DOMAIN-CONTAINING PROTEIN"/>
    <property type="match status" value="1"/>
</dbReference>
<proteinExistence type="predicted"/>
<dbReference type="CDD" id="cd03426">
    <property type="entry name" value="NUDIX_CoAse_Nudt7"/>
    <property type="match status" value="1"/>
</dbReference>
<feature type="region of interest" description="Disordered" evidence="1">
    <location>
        <begin position="38"/>
        <end position="70"/>
    </location>
</feature>
<name>A0AAV9U0R2_9PEZI</name>
<protein>
    <recommendedName>
        <fullName evidence="3">Nudix hydrolase domain-containing protein</fullName>
    </recommendedName>
</protein>
<dbReference type="InterPro" id="IPR045121">
    <property type="entry name" value="CoAse"/>
</dbReference>
<dbReference type="InterPro" id="IPR000086">
    <property type="entry name" value="NUDIX_hydrolase_dom"/>
</dbReference>
<dbReference type="PROSITE" id="PS51462">
    <property type="entry name" value="NUDIX"/>
    <property type="match status" value="1"/>
</dbReference>
<keyword evidence="2" id="KW-0472">Membrane</keyword>
<reference evidence="4 5" key="1">
    <citation type="submission" date="2019-10" db="EMBL/GenBank/DDBJ databases">
        <authorList>
            <person name="Palmer J.M."/>
        </authorList>
    </citation>
    <scope>NUCLEOTIDE SEQUENCE [LARGE SCALE GENOMIC DNA]</scope>
    <source>
        <strain evidence="4 5">TWF696</strain>
    </source>
</reference>
<sequence>MEEHNLYLKRFLQDLTYRPINNIPGPKKRASVAVVVRLRPQSEPRDGKGNIDGGSFHRRSARKDPYQPCDPGDIEDVFEEPWTKDAIAEILFIKRASRVGDRWTGHVALPGGGRDRTDECDEAAAIRECREEVGLDLMSGDVLLCGPLPQRVIITNWGQKPLMILCPYVFLWTREEMPSLDLQASEVAAAFWIPVQFLLDGKHQTCHPVDVSDRMAAGKLALLRPFFKVMLGPMYFSAIHLKPEEVSHSSTRDGDETIGELMLWGITYAVLADMLDLLPPFSFVKAFQYPFFKSWDYQALVWILSADYRRRRKEDVDGYKFSQVIGMRAQKQSDRNAKPSIIDLIMKGYYPFVRQAVYGVILLRIMIVAGLVVLSLWVQGRL</sequence>
<dbReference type="Proteomes" id="UP001375240">
    <property type="component" value="Unassembled WGS sequence"/>
</dbReference>
<evidence type="ECO:0000256" key="2">
    <source>
        <dbReference type="SAM" id="Phobius"/>
    </source>
</evidence>
<dbReference type="InterPro" id="IPR015797">
    <property type="entry name" value="NUDIX_hydrolase-like_dom_sf"/>
</dbReference>
<dbReference type="PANTHER" id="PTHR12992">
    <property type="entry name" value="NUDIX HYDROLASE"/>
    <property type="match status" value="1"/>
</dbReference>
<dbReference type="SUPFAM" id="SSF55811">
    <property type="entry name" value="Nudix"/>
    <property type="match status" value="1"/>
</dbReference>
<keyword evidence="2" id="KW-0812">Transmembrane</keyword>
<dbReference type="EMBL" id="JAVHNQ010000017">
    <property type="protein sequence ID" value="KAK6330538.1"/>
    <property type="molecule type" value="Genomic_DNA"/>
</dbReference>
<comment type="caution">
    <text evidence="4">The sequence shown here is derived from an EMBL/GenBank/DDBJ whole genome shotgun (WGS) entry which is preliminary data.</text>
</comment>
<feature type="domain" description="Nudix hydrolase" evidence="3">
    <location>
        <begin position="27"/>
        <end position="217"/>
    </location>
</feature>
<feature type="compositionally biased region" description="Basic and acidic residues" evidence="1">
    <location>
        <begin position="40"/>
        <end position="49"/>
    </location>
</feature>
<evidence type="ECO:0000256" key="1">
    <source>
        <dbReference type="SAM" id="MobiDB-lite"/>
    </source>
</evidence>
<evidence type="ECO:0000259" key="3">
    <source>
        <dbReference type="PROSITE" id="PS51462"/>
    </source>
</evidence>
<gene>
    <name evidence="4" type="ORF">TWF696_003424</name>
</gene>
<accession>A0AAV9U0R2</accession>